<feature type="domain" description="EamA" evidence="7">
    <location>
        <begin position="159"/>
        <end position="287"/>
    </location>
</feature>
<dbReference type="InterPro" id="IPR037185">
    <property type="entry name" value="EmrE-like"/>
</dbReference>
<organism evidence="8 9">
    <name type="scientific">Sphingopyxis panaciterrulae</name>
    <dbReference type="NCBI Taxonomy" id="462372"/>
    <lineage>
        <taxon>Bacteria</taxon>
        <taxon>Pseudomonadati</taxon>
        <taxon>Pseudomonadota</taxon>
        <taxon>Alphaproteobacteria</taxon>
        <taxon>Sphingomonadales</taxon>
        <taxon>Sphingomonadaceae</taxon>
        <taxon>Sphingopyxis</taxon>
    </lineage>
</organism>
<dbReference type="RefSeq" id="WP_338113079.1">
    <property type="nucleotide sequence ID" value="NZ_JACIJH010000002.1"/>
</dbReference>
<comment type="similarity">
    <text evidence="2">Belongs to the EamA transporter family.</text>
</comment>
<feature type="transmembrane region" description="Helical" evidence="6">
    <location>
        <begin position="158"/>
        <end position="177"/>
    </location>
</feature>
<evidence type="ECO:0000256" key="6">
    <source>
        <dbReference type="SAM" id="Phobius"/>
    </source>
</evidence>
<dbReference type="AlphaFoldDB" id="A0A7W9EPS8"/>
<dbReference type="EMBL" id="JACIJH010000002">
    <property type="protein sequence ID" value="MBB5705898.1"/>
    <property type="molecule type" value="Genomic_DNA"/>
</dbReference>
<comment type="caution">
    <text evidence="8">The sequence shown here is derived from an EMBL/GenBank/DDBJ whole genome shotgun (WGS) entry which is preliminary data.</text>
</comment>
<feature type="transmembrane region" description="Helical" evidence="6">
    <location>
        <begin position="135"/>
        <end position="152"/>
    </location>
</feature>
<feature type="transmembrane region" description="Helical" evidence="6">
    <location>
        <begin position="213"/>
        <end position="236"/>
    </location>
</feature>
<keyword evidence="4 6" id="KW-1133">Transmembrane helix</keyword>
<proteinExistence type="inferred from homology"/>
<feature type="transmembrane region" description="Helical" evidence="6">
    <location>
        <begin position="189"/>
        <end position="207"/>
    </location>
</feature>
<dbReference type="PANTHER" id="PTHR32322">
    <property type="entry name" value="INNER MEMBRANE TRANSPORTER"/>
    <property type="match status" value="1"/>
</dbReference>
<feature type="transmembrane region" description="Helical" evidence="6">
    <location>
        <begin position="107"/>
        <end position="128"/>
    </location>
</feature>
<evidence type="ECO:0000313" key="9">
    <source>
        <dbReference type="Proteomes" id="UP000537161"/>
    </source>
</evidence>
<protein>
    <submittedName>
        <fullName evidence="8">Inner membrane transporter RhtA</fullName>
    </submittedName>
</protein>
<dbReference type="Pfam" id="PF00892">
    <property type="entry name" value="EamA"/>
    <property type="match status" value="1"/>
</dbReference>
<evidence type="ECO:0000313" key="8">
    <source>
        <dbReference type="EMBL" id="MBB5705898.1"/>
    </source>
</evidence>
<evidence type="ECO:0000256" key="3">
    <source>
        <dbReference type="ARBA" id="ARBA00022692"/>
    </source>
</evidence>
<sequence>MPDDRGLANMIASERVPSGRPVAIGVAALLSSLVVQNIGAALAKLIFPLVGALGVTAIRIALSALLLAALLRPWRRRVAPALLPALLGYGAMLGLMNLLIYQAFARIPIGIATGIEILGPLAVALTGSRRAVDRLWLAAAVLGLLLLVPIRADSHLDPLGLLLAAGAAACWAFYILFGTRISRALGGDAVAWGMAIAMLLTMPFGLASAGAALFTPTILLIGLAVACLSSALPYSLEMKAMGHLPAPVVGLLLSLYPAAAALAGFVILGERLSAAQWIAIACIIVASAGCAVTAARSGAAAE</sequence>
<dbReference type="Proteomes" id="UP000537161">
    <property type="component" value="Unassembled WGS sequence"/>
</dbReference>
<feature type="transmembrane region" description="Helical" evidence="6">
    <location>
        <begin position="45"/>
        <end position="70"/>
    </location>
</feature>
<comment type="subcellular location">
    <subcellularLocation>
        <location evidence="1">Membrane</location>
        <topology evidence="1">Multi-pass membrane protein</topology>
    </subcellularLocation>
</comment>
<keyword evidence="5 6" id="KW-0472">Membrane</keyword>
<feature type="transmembrane region" description="Helical" evidence="6">
    <location>
        <begin position="21"/>
        <end position="39"/>
    </location>
</feature>
<keyword evidence="3 6" id="KW-0812">Transmembrane</keyword>
<evidence type="ECO:0000256" key="1">
    <source>
        <dbReference type="ARBA" id="ARBA00004141"/>
    </source>
</evidence>
<dbReference type="PANTHER" id="PTHR32322:SF2">
    <property type="entry name" value="EAMA DOMAIN-CONTAINING PROTEIN"/>
    <property type="match status" value="1"/>
</dbReference>
<feature type="transmembrane region" description="Helical" evidence="6">
    <location>
        <begin position="248"/>
        <end position="268"/>
    </location>
</feature>
<evidence type="ECO:0000256" key="4">
    <source>
        <dbReference type="ARBA" id="ARBA00022989"/>
    </source>
</evidence>
<evidence type="ECO:0000259" key="7">
    <source>
        <dbReference type="Pfam" id="PF00892"/>
    </source>
</evidence>
<evidence type="ECO:0000256" key="5">
    <source>
        <dbReference type="ARBA" id="ARBA00023136"/>
    </source>
</evidence>
<feature type="transmembrane region" description="Helical" evidence="6">
    <location>
        <begin position="274"/>
        <end position="295"/>
    </location>
</feature>
<reference evidence="8 9" key="1">
    <citation type="submission" date="2020-08" db="EMBL/GenBank/DDBJ databases">
        <title>Genomic Encyclopedia of Type Strains, Phase IV (KMG-IV): sequencing the most valuable type-strain genomes for metagenomic binning, comparative biology and taxonomic classification.</title>
        <authorList>
            <person name="Goeker M."/>
        </authorList>
    </citation>
    <scope>NUCLEOTIDE SEQUENCE [LARGE SCALE GENOMIC DNA]</scope>
    <source>
        <strain evidence="8 9">DSM 27163</strain>
    </source>
</reference>
<feature type="transmembrane region" description="Helical" evidence="6">
    <location>
        <begin position="82"/>
        <end position="101"/>
    </location>
</feature>
<gene>
    <name evidence="8" type="ORF">FHR21_001231</name>
</gene>
<dbReference type="SUPFAM" id="SSF103481">
    <property type="entry name" value="Multidrug resistance efflux transporter EmrE"/>
    <property type="match status" value="1"/>
</dbReference>
<dbReference type="InterPro" id="IPR000620">
    <property type="entry name" value="EamA_dom"/>
</dbReference>
<name>A0A7W9EPS8_9SPHN</name>
<keyword evidence="9" id="KW-1185">Reference proteome</keyword>
<dbReference type="InterPro" id="IPR050638">
    <property type="entry name" value="AA-Vitamin_Transporters"/>
</dbReference>
<evidence type="ECO:0000256" key="2">
    <source>
        <dbReference type="ARBA" id="ARBA00007362"/>
    </source>
</evidence>
<dbReference type="GO" id="GO:0016020">
    <property type="term" value="C:membrane"/>
    <property type="evidence" value="ECO:0007669"/>
    <property type="project" value="UniProtKB-SubCell"/>
</dbReference>
<accession>A0A7W9EPS8</accession>